<dbReference type="GO" id="GO:0005829">
    <property type="term" value="C:cytosol"/>
    <property type="evidence" value="ECO:0007669"/>
    <property type="project" value="TreeGrafter"/>
</dbReference>
<dbReference type="SUPFAM" id="SSF53756">
    <property type="entry name" value="UDP-Glycosyltransferase/glycogen phosphorylase"/>
    <property type="match status" value="1"/>
</dbReference>
<dbReference type="InterPro" id="IPR051199">
    <property type="entry name" value="LPS_LOS_Heptosyltrfase"/>
</dbReference>
<dbReference type="CDD" id="cd03789">
    <property type="entry name" value="GT9_LPS_heptosyltransferase"/>
    <property type="match status" value="1"/>
</dbReference>
<name>A0A3B0YXU6_9ZZZZ</name>
<dbReference type="PANTHER" id="PTHR30160:SF21">
    <property type="entry name" value="LIPOPOLYSACCHARIDE CORE HEPTOSYLTRANSFERASE OPSX"/>
    <property type="match status" value="1"/>
</dbReference>
<dbReference type="GO" id="GO:0008713">
    <property type="term" value="F:ADP-heptose-lipopolysaccharide heptosyltransferase activity"/>
    <property type="evidence" value="ECO:0007669"/>
    <property type="project" value="TreeGrafter"/>
</dbReference>
<evidence type="ECO:0000256" key="2">
    <source>
        <dbReference type="ARBA" id="ARBA00022679"/>
    </source>
</evidence>
<reference evidence="3" key="1">
    <citation type="submission" date="2018-06" db="EMBL/GenBank/DDBJ databases">
        <authorList>
            <person name="Zhirakovskaya E."/>
        </authorList>
    </citation>
    <scope>NUCLEOTIDE SEQUENCE</scope>
</reference>
<accession>A0A3B0YXU6</accession>
<dbReference type="EMBL" id="UOFQ01000031">
    <property type="protein sequence ID" value="VAW85878.1"/>
    <property type="molecule type" value="Genomic_DNA"/>
</dbReference>
<evidence type="ECO:0000256" key="1">
    <source>
        <dbReference type="ARBA" id="ARBA00022676"/>
    </source>
</evidence>
<gene>
    <name evidence="3" type="ORF">MNBD_GAMMA17-1482</name>
</gene>
<organism evidence="3">
    <name type="scientific">hydrothermal vent metagenome</name>
    <dbReference type="NCBI Taxonomy" id="652676"/>
    <lineage>
        <taxon>unclassified sequences</taxon>
        <taxon>metagenomes</taxon>
        <taxon>ecological metagenomes</taxon>
    </lineage>
</organism>
<dbReference type="InterPro" id="IPR002201">
    <property type="entry name" value="Glyco_trans_9"/>
</dbReference>
<dbReference type="Pfam" id="PF01075">
    <property type="entry name" value="Glyco_transf_9"/>
    <property type="match status" value="1"/>
</dbReference>
<dbReference type="GO" id="GO:0009244">
    <property type="term" value="P:lipopolysaccharide core region biosynthetic process"/>
    <property type="evidence" value="ECO:0007669"/>
    <property type="project" value="TreeGrafter"/>
</dbReference>
<evidence type="ECO:0000313" key="3">
    <source>
        <dbReference type="EMBL" id="VAW85878.1"/>
    </source>
</evidence>
<protein>
    <submittedName>
        <fullName evidence="3">ADP-heptose--lipooligosaccharide heptosyltransferase II</fullName>
    </submittedName>
</protein>
<dbReference type="Gene3D" id="3.40.50.2000">
    <property type="entry name" value="Glycogen Phosphorylase B"/>
    <property type="match status" value="2"/>
</dbReference>
<proteinExistence type="predicted"/>
<keyword evidence="1" id="KW-0328">Glycosyltransferase</keyword>
<sequence>MSLPFTSAPAHICLLRLSAVGDVCHALPVVRTIQAQWPETKITWIIGRLEASLIGDIPGVEFIIFDKSRGIAAHREFRQAMKGRHFDALLHMQMSLRASLISLLVPTNIRLGFDRKRAKDLQWLFSNHKIAHQPRQHVVDSFFCFAEAIGIKTNINKSTLSWDIPVPAEAEQFCDQHITNDGRKLLVISPCSSMRYRNWNVAGYAAVADYAAEKYHMQVIISGGPAAIEQQYGEEISQRCQHKPLNLVGKTNLKQLLALLNRAAVVVAPDSGPAHIATTVNTPVIGLYATTNPDRARPYLSAEYVANKYPEAIQKKHHKPVDALPWGTRVRDEGTMDLITSDEVCALLDKVLAKS</sequence>
<dbReference type="PANTHER" id="PTHR30160">
    <property type="entry name" value="TETRAACYLDISACCHARIDE 4'-KINASE-RELATED"/>
    <property type="match status" value="1"/>
</dbReference>
<dbReference type="AlphaFoldDB" id="A0A3B0YXU6"/>
<keyword evidence="2 3" id="KW-0808">Transferase</keyword>